<evidence type="ECO:0000256" key="5">
    <source>
        <dbReference type="ARBA" id="ARBA00022898"/>
    </source>
</evidence>
<dbReference type="Pfam" id="PF00155">
    <property type="entry name" value="Aminotran_1_2"/>
    <property type="match status" value="1"/>
</dbReference>
<evidence type="ECO:0000256" key="4">
    <source>
        <dbReference type="ARBA" id="ARBA00022679"/>
    </source>
</evidence>
<evidence type="ECO:0000259" key="7">
    <source>
        <dbReference type="Pfam" id="PF00155"/>
    </source>
</evidence>
<evidence type="ECO:0000313" key="8">
    <source>
        <dbReference type="EMBL" id="KAJ4972554.1"/>
    </source>
</evidence>
<sequence length="258" mass="28792">MPSLALHAQSRLKEYLPIIGLPDFNKLSAKLIFGDASPTIEENLMTTVQCLSGTGSFSVGAEFLAKHYHQRTKYIPQPTWGNHPKIIPIAGLPVKTYHHYDPSTRGLNFQGLLEDLGSAPIGAIVLLHACAHNLIGVDPTLELWEQIRQLMRSKGLFPFFDSAHQSFASGSLDADQQYVRIFIAEGGECLAAQSYSKNMRLYGERVGALNIFCWITDIAFPRPLDLQQNLEDKVFIYGDDNIMNLEATNDMSPRQVTR</sequence>
<dbReference type="PRINTS" id="PR00799">
    <property type="entry name" value="TRANSAMINASE"/>
</dbReference>
<accession>A0A9Q0QUU8</accession>
<comment type="catalytic activity">
    <reaction evidence="6">
        <text>L-aspartate + 2-oxoglutarate = oxaloacetate + L-glutamate</text>
        <dbReference type="Rhea" id="RHEA:21824"/>
        <dbReference type="ChEBI" id="CHEBI:16452"/>
        <dbReference type="ChEBI" id="CHEBI:16810"/>
        <dbReference type="ChEBI" id="CHEBI:29985"/>
        <dbReference type="ChEBI" id="CHEBI:29991"/>
        <dbReference type="EC" id="2.6.1.1"/>
    </reaction>
</comment>
<gene>
    <name evidence="8" type="ORF">NE237_005728</name>
</gene>
<dbReference type="InterPro" id="IPR015424">
    <property type="entry name" value="PyrdxlP-dep_Trfase"/>
</dbReference>
<dbReference type="GO" id="GO:0006520">
    <property type="term" value="P:amino acid metabolic process"/>
    <property type="evidence" value="ECO:0007669"/>
    <property type="project" value="InterPro"/>
</dbReference>
<proteinExistence type="predicted"/>
<evidence type="ECO:0000256" key="6">
    <source>
        <dbReference type="ARBA" id="ARBA00049185"/>
    </source>
</evidence>
<keyword evidence="3" id="KW-0032">Aminotransferase</keyword>
<comment type="subunit">
    <text evidence="2">Homodimer.</text>
</comment>
<dbReference type="AlphaFoldDB" id="A0A9Q0QUU8"/>
<dbReference type="OrthoDB" id="6752799at2759"/>
<dbReference type="PANTHER" id="PTHR11879:SF22">
    <property type="entry name" value="ASPARTATE AMINOTRANSFERASE, MITOCHONDRIAL"/>
    <property type="match status" value="1"/>
</dbReference>
<dbReference type="InterPro" id="IPR004839">
    <property type="entry name" value="Aminotransferase_I/II_large"/>
</dbReference>
<dbReference type="GO" id="GO:0005739">
    <property type="term" value="C:mitochondrion"/>
    <property type="evidence" value="ECO:0007669"/>
    <property type="project" value="TreeGrafter"/>
</dbReference>
<keyword evidence="5" id="KW-0663">Pyridoxal phosphate</keyword>
<keyword evidence="9" id="KW-1185">Reference proteome</keyword>
<dbReference type="PANTHER" id="PTHR11879">
    <property type="entry name" value="ASPARTATE AMINOTRANSFERASE"/>
    <property type="match status" value="1"/>
</dbReference>
<dbReference type="Proteomes" id="UP001141806">
    <property type="component" value="Unassembled WGS sequence"/>
</dbReference>
<protein>
    <recommendedName>
        <fullName evidence="7">Aminotransferase class I/classII large domain-containing protein</fullName>
    </recommendedName>
</protein>
<name>A0A9Q0QUU8_9MAGN</name>
<evidence type="ECO:0000313" key="9">
    <source>
        <dbReference type="Proteomes" id="UP001141806"/>
    </source>
</evidence>
<reference evidence="8" key="1">
    <citation type="journal article" date="2023" name="Plant J.">
        <title>The genome of the king protea, Protea cynaroides.</title>
        <authorList>
            <person name="Chang J."/>
            <person name="Duong T.A."/>
            <person name="Schoeman C."/>
            <person name="Ma X."/>
            <person name="Roodt D."/>
            <person name="Barker N."/>
            <person name="Li Z."/>
            <person name="Van de Peer Y."/>
            <person name="Mizrachi E."/>
        </authorList>
    </citation>
    <scope>NUCLEOTIDE SEQUENCE</scope>
    <source>
        <tissue evidence="8">Young leaves</tissue>
    </source>
</reference>
<dbReference type="GO" id="GO:0030170">
    <property type="term" value="F:pyridoxal phosphate binding"/>
    <property type="evidence" value="ECO:0007669"/>
    <property type="project" value="InterPro"/>
</dbReference>
<evidence type="ECO:0000256" key="2">
    <source>
        <dbReference type="ARBA" id="ARBA00011738"/>
    </source>
</evidence>
<dbReference type="GO" id="GO:0004069">
    <property type="term" value="F:L-aspartate:2-oxoglutarate aminotransferase activity"/>
    <property type="evidence" value="ECO:0007669"/>
    <property type="project" value="UniProtKB-EC"/>
</dbReference>
<dbReference type="SUPFAM" id="SSF53383">
    <property type="entry name" value="PLP-dependent transferases"/>
    <property type="match status" value="1"/>
</dbReference>
<evidence type="ECO:0000256" key="1">
    <source>
        <dbReference type="ARBA" id="ARBA00001933"/>
    </source>
</evidence>
<keyword evidence="4" id="KW-0808">Transferase</keyword>
<comment type="cofactor">
    <cofactor evidence="1">
        <name>pyridoxal 5'-phosphate</name>
        <dbReference type="ChEBI" id="CHEBI:597326"/>
    </cofactor>
</comment>
<comment type="caution">
    <text evidence="8">The sequence shown here is derived from an EMBL/GenBank/DDBJ whole genome shotgun (WGS) entry which is preliminary data.</text>
</comment>
<dbReference type="EMBL" id="JAMYWD010000004">
    <property type="protein sequence ID" value="KAJ4972554.1"/>
    <property type="molecule type" value="Genomic_DNA"/>
</dbReference>
<feature type="domain" description="Aminotransferase class I/classII large" evidence="7">
    <location>
        <begin position="7"/>
        <end position="215"/>
    </location>
</feature>
<organism evidence="8 9">
    <name type="scientific">Protea cynaroides</name>
    <dbReference type="NCBI Taxonomy" id="273540"/>
    <lineage>
        <taxon>Eukaryota</taxon>
        <taxon>Viridiplantae</taxon>
        <taxon>Streptophyta</taxon>
        <taxon>Embryophyta</taxon>
        <taxon>Tracheophyta</taxon>
        <taxon>Spermatophyta</taxon>
        <taxon>Magnoliopsida</taxon>
        <taxon>Proteales</taxon>
        <taxon>Proteaceae</taxon>
        <taxon>Protea</taxon>
    </lineage>
</organism>
<dbReference type="InterPro" id="IPR000796">
    <property type="entry name" value="Asp_trans"/>
</dbReference>
<dbReference type="InterPro" id="IPR015421">
    <property type="entry name" value="PyrdxlP-dep_Trfase_major"/>
</dbReference>
<dbReference type="Gene3D" id="3.40.640.10">
    <property type="entry name" value="Type I PLP-dependent aspartate aminotransferase-like (Major domain)"/>
    <property type="match status" value="1"/>
</dbReference>
<evidence type="ECO:0000256" key="3">
    <source>
        <dbReference type="ARBA" id="ARBA00022576"/>
    </source>
</evidence>